<keyword evidence="1" id="KW-0472">Membrane</keyword>
<keyword evidence="1" id="KW-1133">Transmembrane helix</keyword>
<dbReference type="EMBL" id="SZZH01000001">
    <property type="protein sequence ID" value="TKV61205.1"/>
    <property type="molecule type" value="Genomic_DNA"/>
</dbReference>
<feature type="transmembrane region" description="Helical" evidence="1">
    <location>
        <begin position="35"/>
        <end position="59"/>
    </location>
</feature>
<keyword evidence="3" id="KW-1185">Reference proteome</keyword>
<comment type="caution">
    <text evidence="2">The sequence shown here is derived from an EMBL/GenBank/DDBJ whole genome shotgun (WGS) entry which is preliminary data.</text>
</comment>
<accession>A0A4V6Y6T4</accession>
<evidence type="ECO:0000313" key="3">
    <source>
        <dbReference type="Proteomes" id="UP000306985"/>
    </source>
</evidence>
<reference evidence="2 3" key="1">
    <citation type="submission" date="2019-05" db="EMBL/GenBank/DDBJ databases">
        <title>Nakamurella sp. N5BH11, whole genome shotgun sequence.</title>
        <authorList>
            <person name="Tuo L."/>
        </authorList>
    </citation>
    <scope>NUCLEOTIDE SEQUENCE [LARGE SCALE GENOMIC DNA]</scope>
    <source>
        <strain evidence="2 3">N5BH11</strain>
    </source>
</reference>
<dbReference type="OrthoDB" id="4482438at2"/>
<name>A0A4V6Y6T4_9ACTN</name>
<protein>
    <submittedName>
        <fullName evidence="2">Uncharacterized protein</fullName>
    </submittedName>
</protein>
<proteinExistence type="predicted"/>
<gene>
    <name evidence="2" type="ORF">FDO65_06170</name>
</gene>
<keyword evidence="1" id="KW-0812">Transmembrane</keyword>
<dbReference type="AlphaFoldDB" id="A0A4V6Y6T4"/>
<dbReference type="PANTHER" id="PTHR42305:SF1">
    <property type="entry name" value="MEMBRANE PROTEIN RV1733C-RELATED"/>
    <property type="match status" value="1"/>
</dbReference>
<evidence type="ECO:0000256" key="1">
    <source>
        <dbReference type="SAM" id="Phobius"/>
    </source>
</evidence>
<organism evidence="2 3">
    <name type="scientific">Nakamurella flava</name>
    <dbReference type="NCBI Taxonomy" id="2576308"/>
    <lineage>
        <taxon>Bacteria</taxon>
        <taxon>Bacillati</taxon>
        <taxon>Actinomycetota</taxon>
        <taxon>Actinomycetes</taxon>
        <taxon>Nakamurellales</taxon>
        <taxon>Nakamurellaceae</taxon>
        <taxon>Nakamurella</taxon>
    </lineage>
</organism>
<dbReference type="RefSeq" id="WP_137448509.1">
    <property type="nucleotide sequence ID" value="NZ_SZZH01000001.1"/>
</dbReference>
<dbReference type="PANTHER" id="PTHR42305">
    <property type="entry name" value="MEMBRANE PROTEIN RV1733C-RELATED"/>
    <property type="match status" value="1"/>
</dbReference>
<dbReference type="InterPro" id="IPR039708">
    <property type="entry name" value="MT1774/Rv1733c-like"/>
</dbReference>
<feature type="transmembrane region" description="Helical" evidence="1">
    <location>
        <begin position="149"/>
        <end position="173"/>
    </location>
</feature>
<sequence>MLDTSRSPLSMPRIPVGLRVWRNPLARPGDRCESLLVLFLVALWALAAPIIAVAGSAAWPGISERIEHDRSGVVAVDAVLVTGTPPPPTRMSMPVDHAAVAQWTDRSGATVQGPVTVPSGSMAGGPVQVWLAQDGSVVPQPMTPTTACVLLVVSAFVAWLVLGGLLAGVLSLGRRALDRGRYRQWAQEWALVNAGGRPWTP</sequence>
<dbReference type="Proteomes" id="UP000306985">
    <property type="component" value="Unassembled WGS sequence"/>
</dbReference>
<evidence type="ECO:0000313" key="2">
    <source>
        <dbReference type="EMBL" id="TKV61205.1"/>
    </source>
</evidence>